<keyword evidence="4" id="KW-1134">Transmembrane beta strand</keyword>
<organism evidence="13 14">
    <name type="scientific">Paraburkholderia eburnea</name>
    <dbReference type="NCBI Taxonomy" id="1189126"/>
    <lineage>
        <taxon>Bacteria</taxon>
        <taxon>Pseudomonadati</taxon>
        <taxon>Pseudomonadota</taxon>
        <taxon>Betaproteobacteria</taxon>
        <taxon>Burkholderiales</taxon>
        <taxon>Burkholderiaceae</taxon>
        <taxon>Paraburkholderia</taxon>
    </lineage>
</organism>
<dbReference type="PRINTS" id="PR00184">
    <property type="entry name" value="NEISSPPORIN"/>
</dbReference>
<evidence type="ECO:0000259" key="12">
    <source>
        <dbReference type="Pfam" id="PF13609"/>
    </source>
</evidence>
<dbReference type="EMBL" id="PQGA01000001">
    <property type="protein sequence ID" value="POR56127.1"/>
    <property type="molecule type" value="Genomic_DNA"/>
</dbReference>
<dbReference type="GO" id="GO:0015288">
    <property type="term" value="F:porin activity"/>
    <property type="evidence" value="ECO:0007669"/>
    <property type="project" value="UniProtKB-KW"/>
</dbReference>
<keyword evidence="14" id="KW-1185">Reference proteome</keyword>
<evidence type="ECO:0000256" key="11">
    <source>
        <dbReference type="SAM" id="SignalP"/>
    </source>
</evidence>
<keyword evidence="3" id="KW-0813">Transport</keyword>
<keyword evidence="7" id="KW-0406">Ion transport</keyword>
<feature type="chain" id="PRO_5015757723" evidence="11">
    <location>
        <begin position="43"/>
        <end position="380"/>
    </location>
</feature>
<dbReference type="PRINTS" id="PR00182">
    <property type="entry name" value="ECOLNEIPORIN"/>
</dbReference>
<dbReference type="InterPro" id="IPR050298">
    <property type="entry name" value="Gram-neg_bact_OMP"/>
</dbReference>
<evidence type="ECO:0000256" key="2">
    <source>
        <dbReference type="ARBA" id="ARBA00011233"/>
    </source>
</evidence>
<dbReference type="GO" id="GO:0046930">
    <property type="term" value="C:pore complex"/>
    <property type="evidence" value="ECO:0007669"/>
    <property type="project" value="UniProtKB-KW"/>
</dbReference>
<keyword evidence="5" id="KW-0812">Transmembrane</keyword>
<evidence type="ECO:0000256" key="1">
    <source>
        <dbReference type="ARBA" id="ARBA00004571"/>
    </source>
</evidence>
<dbReference type="CDD" id="cd00342">
    <property type="entry name" value="gram_neg_porins"/>
    <property type="match status" value="1"/>
</dbReference>
<reference evidence="13 14" key="1">
    <citation type="submission" date="2018-01" db="EMBL/GenBank/DDBJ databases">
        <title>Genomic Encyclopedia of Type Strains, Phase III (KMG-III): the genomes of soil and plant-associated and newly described type strains.</title>
        <authorList>
            <person name="Whitman W."/>
        </authorList>
    </citation>
    <scope>NUCLEOTIDE SEQUENCE [LARGE SCALE GENOMIC DNA]</scope>
    <source>
        <strain evidence="13 14">JCM 18070</strain>
    </source>
</reference>
<dbReference type="GO" id="GO:0034220">
    <property type="term" value="P:monoatomic ion transmembrane transport"/>
    <property type="evidence" value="ECO:0007669"/>
    <property type="project" value="InterPro"/>
</dbReference>
<evidence type="ECO:0000256" key="5">
    <source>
        <dbReference type="ARBA" id="ARBA00022692"/>
    </source>
</evidence>
<dbReference type="Proteomes" id="UP000237381">
    <property type="component" value="Unassembled WGS sequence"/>
</dbReference>
<evidence type="ECO:0000256" key="3">
    <source>
        <dbReference type="ARBA" id="ARBA00022448"/>
    </source>
</evidence>
<evidence type="ECO:0000256" key="8">
    <source>
        <dbReference type="ARBA" id="ARBA00023114"/>
    </source>
</evidence>
<dbReference type="AlphaFoldDB" id="A0A2S4MP49"/>
<keyword evidence="6 11" id="KW-0732">Signal</keyword>
<dbReference type="InterPro" id="IPR001702">
    <property type="entry name" value="Porin_Gram-ve"/>
</dbReference>
<keyword evidence="8" id="KW-0626">Porin</keyword>
<dbReference type="OrthoDB" id="8982743at2"/>
<evidence type="ECO:0000256" key="10">
    <source>
        <dbReference type="ARBA" id="ARBA00023237"/>
    </source>
</evidence>
<name>A0A2S4MP49_9BURK</name>
<accession>A0A2S4MP49</accession>
<dbReference type="InterPro" id="IPR023614">
    <property type="entry name" value="Porin_dom_sf"/>
</dbReference>
<dbReference type="PANTHER" id="PTHR34501:SF9">
    <property type="entry name" value="MAJOR OUTER MEMBRANE PROTEIN P.IA"/>
    <property type="match status" value="1"/>
</dbReference>
<evidence type="ECO:0000313" key="13">
    <source>
        <dbReference type="EMBL" id="POR56127.1"/>
    </source>
</evidence>
<comment type="subunit">
    <text evidence="2">Homotrimer.</text>
</comment>
<dbReference type="PANTHER" id="PTHR34501">
    <property type="entry name" value="PROTEIN YDDL-RELATED"/>
    <property type="match status" value="1"/>
</dbReference>
<protein>
    <submittedName>
        <fullName evidence="13">Putative porin</fullName>
    </submittedName>
</protein>
<feature type="domain" description="Porin" evidence="12">
    <location>
        <begin position="35"/>
        <end position="350"/>
    </location>
</feature>
<evidence type="ECO:0000256" key="6">
    <source>
        <dbReference type="ARBA" id="ARBA00022729"/>
    </source>
</evidence>
<dbReference type="Pfam" id="PF13609">
    <property type="entry name" value="Porin_4"/>
    <property type="match status" value="1"/>
</dbReference>
<evidence type="ECO:0000256" key="9">
    <source>
        <dbReference type="ARBA" id="ARBA00023136"/>
    </source>
</evidence>
<dbReference type="Gene3D" id="2.40.160.10">
    <property type="entry name" value="Porin"/>
    <property type="match status" value="1"/>
</dbReference>
<dbReference type="InterPro" id="IPR002299">
    <property type="entry name" value="Porin_Neis"/>
</dbReference>
<feature type="signal peptide" evidence="11">
    <location>
        <begin position="1"/>
        <end position="42"/>
    </location>
</feature>
<dbReference type="InterPro" id="IPR033900">
    <property type="entry name" value="Gram_neg_porin_domain"/>
</dbReference>
<comment type="subcellular location">
    <subcellularLocation>
        <location evidence="1">Cell outer membrane</location>
        <topology evidence="1">Multi-pass membrane protein</topology>
    </subcellularLocation>
</comment>
<gene>
    <name evidence="13" type="ORF">B0G62_101524</name>
</gene>
<keyword evidence="10" id="KW-0998">Cell outer membrane</keyword>
<evidence type="ECO:0000256" key="4">
    <source>
        <dbReference type="ARBA" id="ARBA00022452"/>
    </source>
</evidence>
<dbReference type="SUPFAM" id="SSF56935">
    <property type="entry name" value="Porins"/>
    <property type="match status" value="1"/>
</dbReference>
<keyword evidence="9" id="KW-0472">Membrane</keyword>
<evidence type="ECO:0000256" key="7">
    <source>
        <dbReference type="ARBA" id="ARBA00023065"/>
    </source>
</evidence>
<comment type="caution">
    <text evidence="13">The sequence shown here is derived from an EMBL/GenBank/DDBJ whole genome shotgun (WGS) entry which is preliminary data.</text>
</comment>
<dbReference type="GO" id="GO:0009279">
    <property type="term" value="C:cell outer membrane"/>
    <property type="evidence" value="ECO:0007669"/>
    <property type="project" value="UniProtKB-SubCell"/>
</dbReference>
<sequence>MVNVSSAGCFSAGCARASTVNNMKKTLFLAGCGLLVSSLAQAQSSVTLWGQVDSGLTYINNKKGGSSFGTASGIGSPTRWGFTGKEDLGGGYRAIFMLESGFNINTGNLIKSNTLFDRNAYVGLETPYGTLTFGRQSDLMDDVAIRYSNAFWNRNLYAFHAGNLDSLTNGYQIENAVKYRSPDFYGFHAGAMYGFTGSDATGHTSGGYLSYDNGPLSAGVTYMTTKQRVLDLYTYFGFTSFLGQTLSATKTFQSNEVNNLGIGATYKITDALLANALYTRTDIKGASASTHMQNQDVGLLYRFTAAEALTLNYTYSRMGGDHWNSIEAGNLYSLSKRTQVQVTLTYQKASGEGATAATYPNGNSSTQSQLLAHVGITHSF</sequence>
<proteinExistence type="predicted"/>
<evidence type="ECO:0000313" key="14">
    <source>
        <dbReference type="Proteomes" id="UP000237381"/>
    </source>
</evidence>